<feature type="binding site" evidence="13">
    <location>
        <begin position="58"/>
        <end position="65"/>
    </location>
    <ligand>
        <name>ATP</name>
        <dbReference type="ChEBI" id="CHEBI:30616"/>
    </ligand>
</feature>
<evidence type="ECO:0000256" key="4">
    <source>
        <dbReference type="ARBA" id="ARBA00016436"/>
    </source>
</evidence>
<proteinExistence type="inferred from homology"/>
<comment type="similarity">
    <text evidence="13">Belongs to the LpxK family.</text>
</comment>
<dbReference type="GO" id="GO:0009245">
    <property type="term" value="P:lipid A biosynthetic process"/>
    <property type="evidence" value="ECO:0007669"/>
    <property type="project" value="UniProtKB-UniRule"/>
</dbReference>
<organism evidence="14 15">
    <name type="scientific">Thermosulfidibacter takaii (strain DSM 17441 / JCM 13301 / NBRC 103674 / ABI70S6)</name>
    <dbReference type="NCBI Taxonomy" id="1298851"/>
    <lineage>
        <taxon>Bacteria</taxon>
        <taxon>Pseudomonadati</taxon>
        <taxon>Thermosulfidibacterota</taxon>
        <taxon>Thermosulfidibacteria</taxon>
        <taxon>Thermosulfidibacterales</taxon>
        <taxon>Thermosulfidibacteraceae</taxon>
    </lineage>
</organism>
<evidence type="ECO:0000256" key="7">
    <source>
        <dbReference type="ARBA" id="ARBA00022679"/>
    </source>
</evidence>
<dbReference type="SUPFAM" id="SSF52540">
    <property type="entry name" value="P-loop containing nucleoside triphosphate hydrolases"/>
    <property type="match status" value="1"/>
</dbReference>
<evidence type="ECO:0000256" key="1">
    <source>
        <dbReference type="ARBA" id="ARBA00002274"/>
    </source>
</evidence>
<evidence type="ECO:0000256" key="2">
    <source>
        <dbReference type="ARBA" id="ARBA00004870"/>
    </source>
</evidence>
<dbReference type="PANTHER" id="PTHR42724">
    <property type="entry name" value="TETRAACYLDISACCHARIDE 4'-KINASE"/>
    <property type="match status" value="1"/>
</dbReference>
<dbReference type="InterPro" id="IPR003758">
    <property type="entry name" value="LpxK"/>
</dbReference>
<comment type="catalytic activity">
    <reaction evidence="13">
        <text>a lipid A disaccharide + ATP = a lipid IVA + ADP + H(+)</text>
        <dbReference type="Rhea" id="RHEA:67840"/>
        <dbReference type="ChEBI" id="CHEBI:15378"/>
        <dbReference type="ChEBI" id="CHEBI:30616"/>
        <dbReference type="ChEBI" id="CHEBI:176343"/>
        <dbReference type="ChEBI" id="CHEBI:176425"/>
        <dbReference type="ChEBI" id="CHEBI:456216"/>
        <dbReference type="EC" id="2.7.1.130"/>
    </reaction>
</comment>
<comment type="function">
    <text evidence="1 13">Transfers the gamma-phosphate of ATP to the 4'-position of a tetraacyldisaccharide 1-phosphate intermediate (termed DS-1-P) to form tetraacyldisaccharide 1,4'-bis-phosphate (lipid IVA).</text>
</comment>
<keyword evidence="9 13" id="KW-0418">Kinase</keyword>
<evidence type="ECO:0000256" key="5">
    <source>
        <dbReference type="ARBA" id="ARBA00022516"/>
    </source>
</evidence>
<dbReference type="KEGG" id="ttk:TST_1007"/>
<sequence length="341" mass="38802">MHSKVNQWGYSNNTVYKLLYPLSCFYRLAVNTRNILYDQKFLQVQKLPVPTISVGNITLGGTGKTPLVIGLCKYLKELDYNPCVLSRGYGRKRKEEILVCDGKRILASASESGDEPFLIATKTKAIVAVGSDRYKAFKLAENLSPDVVILDDGFQHRKIERDLDLCLIDGTRCFGNGHLLPAGPLREPIKSLHRCDAIIITKQKNLSCFEKTVGILSQKPVFFFTPTTELTSICDREHPSKPTFITAIANPEAALEELKKKDINPYKVITFADHHWFTEKEFDYVGDEIITTEKDLVKFPESIKKQKKIWVLRFVEVLPEDLKTFIRERLCLLKGKSDSRN</sequence>
<evidence type="ECO:0000256" key="13">
    <source>
        <dbReference type="HAMAP-Rule" id="MF_00409"/>
    </source>
</evidence>
<evidence type="ECO:0000256" key="3">
    <source>
        <dbReference type="ARBA" id="ARBA00012071"/>
    </source>
</evidence>
<keyword evidence="11 13" id="KW-0443">Lipid metabolism</keyword>
<dbReference type="NCBIfam" id="TIGR00682">
    <property type="entry name" value="lpxK"/>
    <property type="match status" value="1"/>
</dbReference>
<dbReference type="Proteomes" id="UP000063234">
    <property type="component" value="Chromosome"/>
</dbReference>
<dbReference type="EC" id="2.7.1.130" evidence="3 13"/>
<keyword evidence="6 13" id="KW-0441">Lipid A biosynthesis</keyword>
<dbReference type="HAMAP" id="MF_00409">
    <property type="entry name" value="LpxK"/>
    <property type="match status" value="1"/>
</dbReference>
<keyword evidence="7 13" id="KW-0808">Transferase</keyword>
<keyword evidence="15" id="KW-1185">Reference proteome</keyword>
<comment type="pathway">
    <text evidence="2 13">Glycolipid biosynthesis; lipid IV(A) biosynthesis; lipid IV(A) from (3R)-3-hydroxytetradecanoyl-[acyl-carrier-protein] and UDP-N-acetyl-alpha-D-glucosamine: step 6/6.</text>
</comment>
<dbReference type="PANTHER" id="PTHR42724:SF1">
    <property type="entry name" value="TETRAACYLDISACCHARIDE 4'-KINASE, MITOCHONDRIAL-RELATED"/>
    <property type="match status" value="1"/>
</dbReference>
<evidence type="ECO:0000256" key="6">
    <source>
        <dbReference type="ARBA" id="ARBA00022556"/>
    </source>
</evidence>
<dbReference type="GO" id="GO:0009029">
    <property type="term" value="F:lipid-A 4'-kinase activity"/>
    <property type="evidence" value="ECO:0007669"/>
    <property type="project" value="UniProtKB-UniRule"/>
</dbReference>
<accession>A0A0S3QTY9</accession>
<evidence type="ECO:0000256" key="8">
    <source>
        <dbReference type="ARBA" id="ARBA00022741"/>
    </source>
</evidence>
<dbReference type="GO" id="GO:0005524">
    <property type="term" value="F:ATP binding"/>
    <property type="evidence" value="ECO:0007669"/>
    <property type="project" value="UniProtKB-UniRule"/>
</dbReference>
<evidence type="ECO:0000256" key="11">
    <source>
        <dbReference type="ARBA" id="ARBA00023098"/>
    </source>
</evidence>
<dbReference type="GO" id="GO:0005886">
    <property type="term" value="C:plasma membrane"/>
    <property type="evidence" value="ECO:0007669"/>
    <property type="project" value="TreeGrafter"/>
</dbReference>
<evidence type="ECO:0000313" key="14">
    <source>
        <dbReference type="EMBL" id="BAT71801.1"/>
    </source>
</evidence>
<dbReference type="GO" id="GO:0009244">
    <property type="term" value="P:lipopolysaccharide core region biosynthetic process"/>
    <property type="evidence" value="ECO:0007669"/>
    <property type="project" value="TreeGrafter"/>
</dbReference>
<evidence type="ECO:0000256" key="12">
    <source>
        <dbReference type="ARBA" id="ARBA00029757"/>
    </source>
</evidence>
<reference evidence="15" key="1">
    <citation type="journal article" date="2018" name="Science">
        <title>A primordial and reversible TCA cycle in a facultatively chemolithoautotrophic thermophile.</title>
        <authorList>
            <person name="Nunoura T."/>
            <person name="Chikaraishi Y."/>
            <person name="Izaki R."/>
            <person name="Suwa T."/>
            <person name="Sato T."/>
            <person name="Harada T."/>
            <person name="Mori K."/>
            <person name="Kato Y."/>
            <person name="Miyazaki M."/>
            <person name="Shimamura S."/>
            <person name="Yanagawa K."/>
            <person name="Shuto A."/>
            <person name="Ohkouchi N."/>
            <person name="Fujita N."/>
            <person name="Takaki Y."/>
            <person name="Atomi H."/>
            <person name="Takai K."/>
        </authorList>
    </citation>
    <scope>NUCLEOTIDE SEQUENCE [LARGE SCALE GENOMIC DNA]</scope>
    <source>
        <strain evidence="15">DSM 17441 / JCM 13301 / NBRC 103674 / ABI70S6</strain>
    </source>
</reference>
<evidence type="ECO:0000313" key="15">
    <source>
        <dbReference type="Proteomes" id="UP000063234"/>
    </source>
</evidence>
<dbReference type="STRING" id="1298851.TST_1007"/>
<dbReference type="AlphaFoldDB" id="A0A0S3QTY9"/>
<evidence type="ECO:0000256" key="9">
    <source>
        <dbReference type="ARBA" id="ARBA00022777"/>
    </source>
</evidence>
<dbReference type="UniPathway" id="UPA00359">
    <property type="reaction ID" value="UER00482"/>
</dbReference>
<evidence type="ECO:0000256" key="10">
    <source>
        <dbReference type="ARBA" id="ARBA00022840"/>
    </source>
</evidence>
<dbReference type="PATRIC" id="fig|1298851.3.peg.1050"/>
<keyword evidence="10 13" id="KW-0067">ATP-binding</keyword>
<name>A0A0S3QTY9_THET7</name>
<keyword evidence="8 13" id="KW-0547">Nucleotide-binding</keyword>
<dbReference type="EMBL" id="AP013035">
    <property type="protein sequence ID" value="BAT71801.1"/>
    <property type="molecule type" value="Genomic_DNA"/>
</dbReference>
<dbReference type="Pfam" id="PF02606">
    <property type="entry name" value="LpxK"/>
    <property type="match status" value="1"/>
</dbReference>
<protein>
    <recommendedName>
        <fullName evidence="4 13">Tetraacyldisaccharide 4'-kinase</fullName>
        <ecNumber evidence="3 13">2.7.1.130</ecNumber>
    </recommendedName>
    <alternativeName>
        <fullName evidence="12 13">Lipid A 4'-kinase</fullName>
    </alternativeName>
</protein>
<dbReference type="InterPro" id="IPR027417">
    <property type="entry name" value="P-loop_NTPase"/>
</dbReference>
<gene>
    <name evidence="13 14" type="primary">lpxK</name>
    <name evidence="14" type="ORF">TST_1007</name>
</gene>
<keyword evidence="5 13" id="KW-0444">Lipid biosynthesis</keyword>